<evidence type="ECO:0000256" key="2">
    <source>
        <dbReference type="ARBA" id="ARBA00022844"/>
    </source>
</evidence>
<dbReference type="GO" id="GO:0044423">
    <property type="term" value="C:virion component"/>
    <property type="evidence" value="ECO:0007669"/>
    <property type="project" value="UniProtKB-KW"/>
</dbReference>
<dbReference type="InterPro" id="IPR004005">
    <property type="entry name" value="Calicivirus_coat"/>
</dbReference>
<reference evidence="5" key="1">
    <citation type="journal article" date="2018" name="Environ. Sci. Technol.">
        <title>Diversity of DNA and RNA Viruses in Indoor Air As Assessed via Metagenomic Sequencing.</title>
        <authorList>
            <person name="Rosario K."/>
            <person name="Fierer N."/>
            <person name="Miller S."/>
            <person name="Luongo J."/>
            <person name="Breitbart M."/>
        </authorList>
    </citation>
    <scope>NUCLEOTIDE SEQUENCE</scope>
</reference>
<dbReference type="EMBL" id="MG775312">
    <property type="protein sequence ID" value="AVD69112.1"/>
    <property type="molecule type" value="Genomic_RNA"/>
</dbReference>
<evidence type="ECO:0000259" key="4">
    <source>
        <dbReference type="Pfam" id="PF00915"/>
    </source>
</evidence>
<dbReference type="SUPFAM" id="SSF88633">
    <property type="entry name" value="Positive stranded ssRNA viruses"/>
    <property type="match status" value="1"/>
</dbReference>
<keyword evidence="2" id="KW-0946">Virion</keyword>
<sequence length="1138" mass="124374">MSSSGEDGSPSPSQTKSPINSLQERIQELFGAKSDYYYPLVTTYEREDNGSWGCELRSHNHATYSQAKNKRLAKEDAYTSFLVDVTLDPNLLCADPLRIDTPDSIPFNPNPRPTRALLTHFMHASVSEQLFIASKISSKFKRPVYVYLLDNPPKNLVNRIVSIDNEPFRYAEDPGVPDGPFYVLSRTSQKLYDYERVAMYNYYLSFPNTYESSDRCKITLAAENANILSSGDIASLMYDCSLDGPVTPNVASSSSPRETPIEPVAQIGVQDNPGTQTIPHLPNPQPTAVTPAMAMQDPSLVSALEPLMPHELLNPIGPPNMLGVGGVTFDIKDLIYSQYLDNDIYYTFTDSGKQGDIIFQIPYDPTSDYVNPYIRQWLNLHPRYTGALNFRFTVVGNSTFSGLIGFAWYPRQINATNVKVSEMMKYSYTTMGINEPSNRIFTLFDARQSLFWRDTNDAPGLNPAPVLVAFIYMTAESPLREGITVRIRVASKLSAGEDGPPFVASEPTLIASTPGVGTPSPTGVDQNYISILAGMPLVPVIARPILLNNPIYCTIDGTAFKPYVNVSKAGDRIIDQLGGWNNTPGNNSSSFIGSAFQTTSKETPLVNYHGIYIIDISQARPLTVLGTDSSTIGVNPIISQFYATFDELESFDPAVAVTTSKDLTQVGAILAPYCKVFQYATFLPPTSTGKASFTYFPSGDTTKPQIVPYNALQLLIYYTDAGPVSVAYIRSASPFPVKASFADSFLMRSFFNDPQIAITQITSITPYKGWVPENMPAGWRNFAVTGDVPFVAAPGVTTYQNYNHESVQSIFTALSITATPTQVIEIDLSDLDSGSIITTVRYLPDRQCPVINLGTDSSNWLTFASLIRPSSRLYISRIATVERSNTFPITQITNFASNTLQSTQTLRNASAAYNPNADGPIHSNAAGLLGAGFQAAGGLWQGIGSGLGALGSYYENKENRDWLEKMYGLNSNNMFKMQENQNSFLSALSRQNSSQQLFNSMQMLGFQAELGGYRTPGSISGQNRAGQLPGQSLFARSGYLPPPTVSTAQTVSGGRFSEGTQTPISRTESSGVQNVPTTASASTQTPRPPGQANPSPNNVGTQYPDSPLRRAGAMRLKQPRRNPHFQNVDGVTRQSTVV</sequence>
<feature type="compositionally biased region" description="Polar residues" evidence="3">
    <location>
        <begin position="1045"/>
        <end position="1085"/>
    </location>
</feature>
<comment type="subcellular location">
    <subcellularLocation>
        <location evidence="1">Virion</location>
    </subcellularLocation>
</comment>
<dbReference type="Gene3D" id="2.60.120.20">
    <property type="match status" value="1"/>
</dbReference>
<proteinExistence type="predicted"/>
<accession>A0A2L1GHH7</accession>
<feature type="domain" description="Calicivirus coat protein" evidence="4">
    <location>
        <begin position="351"/>
        <end position="493"/>
    </location>
</feature>
<evidence type="ECO:0000256" key="3">
    <source>
        <dbReference type="SAM" id="MobiDB-lite"/>
    </source>
</evidence>
<dbReference type="InterPro" id="IPR029053">
    <property type="entry name" value="Viral_coat"/>
</dbReference>
<protein>
    <submittedName>
        <fullName evidence="5">Putative polyprotein</fullName>
    </submittedName>
</protein>
<evidence type="ECO:0000256" key="1">
    <source>
        <dbReference type="ARBA" id="ARBA00004328"/>
    </source>
</evidence>
<feature type="compositionally biased region" description="Polar residues" evidence="3">
    <location>
        <begin position="1092"/>
        <end position="1104"/>
    </location>
</feature>
<name>A0A2L1GHH7_9VIRU</name>
<evidence type="ECO:0000313" key="5">
    <source>
        <dbReference type="EMBL" id="AVD69112.1"/>
    </source>
</evidence>
<feature type="region of interest" description="Disordered" evidence="3">
    <location>
        <begin position="1017"/>
        <end position="1138"/>
    </location>
</feature>
<dbReference type="Pfam" id="PF00915">
    <property type="entry name" value="Calici_coat"/>
    <property type="match status" value="1"/>
</dbReference>
<organism evidence="5">
    <name type="scientific">HVAC-associated RNA virus 1</name>
    <dbReference type="NCBI Taxonomy" id="2083425"/>
    <lineage>
        <taxon>Viruses</taxon>
        <taxon>Riboviria</taxon>
    </lineage>
</organism>